<dbReference type="AlphaFoldDB" id="A0AAN9KBS8"/>
<evidence type="ECO:0000313" key="2">
    <source>
        <dbReference type="Proteomes" id="UP001367508"/>
    </source>
</evidence>
<gene>
    <name evidence="1" type="ORF">VNO77_38954</name>
</gene>
<keyword evidence="2" id="KW-1185">Reference proteome</keyword>
<evidence type="ECO:0000313" key="1">
    <source>
        <dbReference type="EMBL" id="KAK7313756.1"/>
    </source>
</evidence>
<dbReference type="EMBL" id="JAYMYQ010000009">
    <property type="protein sequence ID" value="KAK7313756.1"/>
    <property type="molecule type" value="Genomic_DNA"/>
</dbReference>
<sequence length="91" mass="10595">MVARCNLCTSMFLMHANDCSDATCYYRPVPPEHSFIVFWFSTSELEYRVYPDSVQYMCLLLNIQLEKHTRLPVWYAVGLFPSENSINVCMG</sequence>
<protein>
    <submittedName>
        <fullName evidence="1">Uncharacterized protein</fullName>
    </submittedName>
</protein>
<organism evidence="1 2">
    <name type="scientific">Canavalia gladiata</name>
    <name type="common">Sword bean</name>
    <name type="synonym">Dolichos gladiatus</name>
    <dbReference type="NCBI Taxonomy" id="3824"/>
    <lineage>
        <taxon>Eukaryota</taxon>
        <taxon>Viridiplantae</taxon>
        <taxon>Streptophyta</taxon>
        <taxon>Embryophyta</taxon>
        <taxon>Tracheophyta</taxon>
        <taxon>Spermatophyta</taxon>
        <taxon>Magnoliopsida</taxon>
        <taxon>eudicotyledons</taxon>
        <taxon>Gunneridae</taxon>
        <taxon>Pentapetalae</taxon>
        <taxon>rosids</taxon>
        <taxon>fabids</taxon>
        <taxon>Fabales</taxon>
        <taxon>Fabaceae</taxon>
        <taxon>Papilionoideae</taxon>
        <taxon>50 kb inversion clade</taxon>
        <taxon>NPAAA clade</taxon>
        <taxon>indigoferoid/millettioid clade</taxon>
        <taxon>Phaseoleae</taxon>
        <taxon>Canavalia</taxon>
    </lineage>
</organism>
<dbReference type="Proteomes" id="UP001367508">
    <property type="component" value="Unassembled WGS sequence"/>
</dbReference>
<comment type="caution">
    <text evidence="1">The sequence shown here is derived from an EMBL/GenBank/DDBJ whole genome shotgun (WGS) entry which is preliminary data.</text>
</comment>
<reference evidence="1 2" key="1">
    <citation type="submission" date="2024-01" db="EMBL/GenBank/DDBJ databases">
        <title>The genomes of 5 underutilized Papilionoideae crops provide insights into root nodulation and disease resistanc.</title>
        <authorList>
            <person name="Jiang F."/>
        </authorList>
    </citation>
    <scope>NUCLEOTIDE SEQUENCE [LARGE SCALE GENOMIC DNA]</scope>
    <source>
        <strain evidence="1">LVBAO_FW01</strain>
        <tissue evidence="1">Leaves</tissue>
    </source>
</reference>
<name>A0AAN9KBS8_CANGL</name>
<accession>A0AAN9KBS8</accession>
<proteinExistence type="predicted"/>